<accession>A0AAJ1SW17</accession>
<protein>
    <recommendedName>
        <fullName evidence="1">YpoC-like domain-containing protein</fullName>
    </recommendedName>
</protein>
<dbReference type="EMBL" id="JAUSUC010000001">
    <property type="protein sequence ID" value="MDQ0213659.1"/>
    <property type="molecule type" value="Genomic_DNA"/>
</dbReference>
<feature type="domain" description="YpoC-like" evidence="1">
    <location>
        <begin position="58"/>
        <end position="163"/>
    </location>
</feature>
<dbReference type="AlphaFoldDB" id="A0AAJ1SW17"/>
<keyword evidence="3" id="KW-1185">Reference proteome</keyword>
<name>A0AAJ1SW17_9BACI</name>
<evidence type="ECO:0000313" key="2">
    <source>
        <dbReference type="EMBL" id="MDQ0213659.1"/>
    </source>
</evidence>
<proteinExistence type="predicted"/>
<reference evidence="2" key="1">
    <citation type="submission" date="2023-07" db="EMBL/GenBank/DDBJ databases">
        <title>Genomic Encyclopedia of Type Strains, Phase IV (KMG-IV): sequencing the most valuable type-strain genomes for metagenomic binning, comparative biology and taxonomic classification.</title>
        <authorList>
            <person name="Goeker M."/>
        </authorList>
    </citation>
    <scope>NUCLEOTIDE SEQUENCE</scope>
    <source>
        <strain evidence="2">DSM 23947</strain>
    </source>
</reference>
<dbReference type="RefSeq" id="WP_307255648.1">
    <property type="nucleotide sequence ID" value="NZ_JAUSUC010000001.1"/>
</dbReference>
<gene>
    <name evidence="2" type="ORF">J2S13_000053</name>
</gene>
<evidence type="ECO:0000313" key="3">
    <source>
        <dbReference type="Proteomes" id="UP001237207"/>
    </source>
</evidence>
<organism evidence="2 3">
    <name type="scientific">Oikeobacillus pervagus</name>
    <dbReference type="NCBI Taxonomy" id="1325931"/>
    <lineage>
        <taxon>Bacteria</taxon>
        <taxon>Bacillati</taxon>
        <taxon>Bacillota</taxon>
        <taxon>Bacilli</taxon>
        <taxon>Bacillales</taxon>
        <taxon>Bacillaceae</taxon>
        <taxon>Oikeobacillus</taxon>
    </lineage>
</organism>
<dbReference type="Proteomes" id="UP001237207">
    <property type="component" value="Unassembled WGS sequence"/>
</dbReference>
<evidence type="ECO:0000259" key="1">
    <source>
        <dbReference type="Pfam" id="PF21747"/>
    </source>
</evidence>
<dbReference type="Pfam" id="PF21747">
    <property type="entry name" value="YpoC"/>
    <property type="match status" value="1"/>
</dbReference>
<comment type="caution">
    <text evidence="2">The sequence shown here is derived from an EMBL/GenBank/DDBJ whole genome shotgun (WGS) entry which is preliminary data.</text>
</comment>
<sequence length="171" mass="20909">MIERKWVPDELFHPFFFPTRSVEVDFHQTIQEYPYFIYELKLKDGQLATYPWDDLEPMIPKILSFWEENSQKLSEKFALRNKEVKQEMQTAIAFYFMFLFWSNGFPVQLKDWDHLVNGLTIKPVNVVERLRFILNRPFSFHAYRQIQELWQEQHKQYAKNLSVRKNKGQRI</sequence>
<dbReference type="InterPro" id="IPR048427">
    <property type="entry name" value="YpoC"/>
</dbReference>